<accession>A0A5D3AZM2</accession>
<dbReference type="AlphaFoldDB" id="A0A5D3AZM2"/>
<dbReference type="EMBL" id="NIDF01000041">
    <property type="protein sequence ID" value="TYJ55326.1"/>
    <property type="molecule type" value="Genomic_DNA"/>
</dbReference>
<name>A0A5D3AZM2_9TREE</name>
<feature type="region of interest" description="Disordered" evidence="1">
    <location>
        <begin position="241"/>
        <end position="373"/>
    </location>
</feature>
<protein>
    <submittedName>
        <fullName evidence="2">Uncharacterized protein</fullName>
    </submittedName>
</protein>
<gene>
    <name evidence="2" type="ORF">B9479_003940</name>
</gene>
<keyword evidence="3" id="KW-1185">Reference proteome</keyword>
<feature type="compositionally biased region" description="Low complexity" evidence="1">
    <location>
        <begin position="344"/>
        <end position="353"/>
    </location>
</feature>
<feature type="region of interest" description="Disordered" evidence="1">
    <location>
        <begin position="448"/>
        <end position="490"/>
    </location>
</feature>
<dbReference type="Proteomes" id="UP000322245">
    <property type="component" value="Unassembled WGS sequence"/>
</dbReference>
<evidence type="ECO:0000313" key="3">
    <source>
        <dbReference type="Proteomes" id="UP000322245"/>
    </source>
</evidence>
<sequence>MGQCASNVTWEEPLQHGGPFKLFSMFYDIHDLPPWEPSVLEQKITNHPRFHKVLVVRKPSGVHEVEFRKDIPWQESDVAALDKSLDDLPGKYHWWGLVIIRPHLKRTKTKNEKPPEVKKKTEGVWQNYIYNGPLTPELEQAFKKEASRALSRSSGTPLGFSVSTSVTTVNGVTRGSTEFQVGKGTAWTSEERRILDEKFGRLAPDGRMIGPDGRPLYPTNGTQIKTLEDTPHQPKTILPPPSAAHTHTAHNAHQPQAAVPPHAYGPNAHTVGSSAGGTVHRQDYAYAYPSPVSPKGAGYQDARTGPQSVVSTTSGKKSSRHKTSDGQQPGSVTSGHGHQERRGLAAADAAGRGHVQPSSHGQGYASTQGSSRVFQTDRYHHSPAPHRTAPTLAPINTNPVHPVYPNHHHSNRDRAHFTPTTLDKKHGHLGGISSYPAQPTVVGVGVGGTEKPLPPPPEAHTRRNLSRSEGGGGSLRGWTSRFRTKREGAV</sequence>
<evidence type="ECO:0000256" key="1">
    <source>
        <dbReference type="SAM" id="MobiDB-lite"/>
    </source>
</evidence>
<feature type="compositionally biased region" description="Low complexity" evidence="1">
    <location>
        <begin position="243"/>
        <end position="262"/>
    </location>
</feature>
<comment type="caution">
    <text evidence="2">The sequence shown here is derived from an EMBL/GenBank/DDBJ whole genome shotgun (WGS) entry which is preliminary data.</text>
</comment>
<reference evidence="2 3" key="1">
    <citation type="submission" date="2017-05" db="EMBL/GenBank/DDBJ databases">
        <title>The Genome Sequence of Tsuchiyaea wingfieldii DSM 27421.</title>
        <authorList>
            <person name="Cuomo C."/>
            <person name="Passer A."/>
            <person name="Billmyre B."/>
            <person name="Heitman J."/>
        </authorList>
    </citation>
    <scope>NUCLEOTIDE SEQUENCE [LARGE SCALE GENOMIC DNA]</scope>
    <source>
        <strain evidence="2 3">DSM 27421</strain>
    </source>
</reference>
<feature type="compositionally biased region" description="Polar residues" evidence="1">
    <location>
        <begin position="356"/>
        <end position="373"/>
    </location>
</feature>
<proteinExistence type="predicted"/>
<feature type="compositionally biased region" description="Polar residues" evidence="1">
    <location>
        <begin position="325"/>
        <end position="336"/>
    </location>
</feature>
<organism evidence="2 3">
    <name type="scientific">Cryptococcus floricola</name>
    <dbReference type="NCBI Taxonomy" id="2591691"/>
    <lineage>
        <taxon>Eukaryota</taxon>
        <taxon>Fungi</taxon>
        <taxon>Dikarya</taxon>
        <taxon>Basidiomycota</taxon>
        <taxon>Agaricomycotina</taxon>
        <taxon>Tremellomycetes</taxon>
        <taxon>Tremellales</taxon>
        <taxon>Cryptococcaceae</taxon>
        <taxon>Cryptococcus</taxon>
    </lineage>
</organism>
<evidence type="ECO:0000313" key="2">
    <source>
        <dbReference type="EMBL" id="TYJ55326.1"/>
    </source>
</evidence>